<dbReference type="Proteomes" id="UP000242791">
    <property type="component" value="Unassembled WGS sequence"/>
</dbReference>
<reference evidence="2 3" key="1">
    <citation type="submission" date="2015-08" db="EMBL/GenBank/DDBJ databases">
        <title>Emmonsia species relationships and genome sequence.</title>
        <authorList>
            <person name="Cuomo C.A."/>
            <person name="Schwartz I.S."/>
            <person name="Kenyon C."/>
            <person name="De Hoog G.S."/>
            <person name="Govender N.P."/>
            <person name="Botha A."/>
            <person name="Moreno L."/>
            <person name="De Vries M."/>
            <person name="Munoz J.F."/>
            <person name="Stielow J.B."/>
        </authorList>
    </citation>
    <scope>NUCLEOTIDE SEQUENCE [LARGE SCALE GENOMIC DNA]</scope>
    <source>
        <strain evidence="2 3">EI222</strain>
    </source>
</reference>
<evidence type="ECO:0000313" key="3">
    <source>
        <dbReference type="Proteomes" id="UP000242791"/>
    </source>
</evidence>
<gene>
    <name evidence="2" type="ORF">ACJ73_07026</name>
</gene>
<evidence type="ECO:0000313" key="2">
    <source>
        <dbReference type="EMBL" id="OJD21632.1"/>
    </source>
</evidence>
<sequence length="210" mass="23775">MPNRYLCCGLSRQSSSNPSPHKFPPKRQDSLRRHLIEMHLAQARDGISCNWETCRNVPQFREITEFLAHACNEHSYDLSQTNCSDIPSTEVSLESGNRQRIETPASSVGLEMGNIDPRLLEARPVPITNALPFHSDAEILTRSMRGSAKVTDLVPAPESKSQPQHVKRSSRRDRHAEEQLRGEQGENKRLDNIKAPQGPPLRRSKRLRAQ</sequence>
<organism evidence="2 3">
    <name type="scientific">Blastomyces percursus</name>
    <dbReference type="NCBI Taxonomy" id="1658174"/>
    <lineage>
        <taxon>Eukaryota</taxon>
        <taxon>Fungi</taxon>
        <taxon>Dikarya</taxon>
        <taxon>Ascomycota</taxon>
        <taxon>Pezizomycotina</taxon>
        <taxon>Eurotiomycetes</taxon>
        <taxon>Eurotiomycetidae</taxon>
        <taxon>Onygenales</taxon>
        <taxon>Ajellomycetaceae</taxon>
        <taxon>Blastomyces</taxon>
    </lineage>
</organism>
<proteinExistence type="predicted"/>
<dbReference type="AlphaFoldDB" id="A0A1J9PZ91"/>
<name>A0A1J9PZ91_9EURO</name>
<accession>A0A1J9PZ91</accession>
<comment type="caution">
    <text evidence="2">The sequence shown here is derived from an EMBL/GenBank/DDBJ whole genome shotgun (WGS) entry which is preliminary data.</text>
</comment>
<dbReference type="OrthoDB" id="4226919at2759"/>
<evidence type="ECO:0000256" key="1">
    <source>
        <dbReference type="SAM" id="MobiDB-lite"/>
    </source>
</evidence>
<feature type="compositionally biased region" description="Basic and acidic residues" evidence="1">
    <location>
        <begin position="174"/>
        <end position="192"/>
    </location>
</feature>
<dbReference type="EMBL" id="LGTZ01001341">
    <property type="protein sequence ID" value="OJD21632.1"/>
    <property type="molecule type" value="Genomic_DNA"/>
</dbReference>
<feature type="region of interest" description="Disordered" evidence="1">
    <location>
        <begin position="148"/>
        <end position="210"/>
    </location>
</feature>
<dbReference type="VEuPathDB" id="FungiDB:ACJ73_07026"/>
<keyword evidence="3" id="KW-1185">Reference proteome</keyword>
<protein>
    <submittedName>
        <fullName evidence="2">Uncharacterized protein</fullName>
    </submittedName>
</protein>
<dbReference type="STRING" id="1658174.A0A1J9PZ91"/>